<protein>
    <submittedName>
        <fullName evidence="3">GNAT family N-acetyltransferase</fullName>
    </submittedName>
</protein>
<proteinExistence type="predicted"/>
<dbReference type="Proteomes" id="UP000092661">
    <property type="component" value="Chromosome"/>
</dbReference>
<dbReference type="KEGG" id="pana:BBH88_01125"/>
<dbReference type="InterPro" id="IPR000182">
    <property type="entry name" value="GNAT_dom"/>
</dbReference>
<reference evidence="6" key="2">
    <citation type="submission" date="2016-07" db="EMBL/GenBank/DDBJ databases">
        <authorList>
            <person name="See-Too W.S."/>
        </authorList>
    </citation>
    <scope>NUCLEOTIDE SEQUENCE [LARGE SCALE GENOMIC DNA]</scope>
    <source>
        <strain evidence="6">DSM 14505</strain>
    </source>
</reference>
<evidence type="ECO:0000313" key="5">
    <source>
        <dbReference type="Proteomes" id="UP000004725"/>
    </source>
</evidence>
<dbReference type="SUPFAM" id="SSF55729">
    <property type="entry name" value="Acyl-CoA N-acyltransferases (Nat)"/>
    <property type="match status" value="1"/>
</dbReference>
<feature type="domain" description="N-acetyltransferase" evidence="1">
    <location>
        <begin position="1"/>
        <end position="89"/>
    </location>
</feature>
<reference evidence="4 5" key="1">
    <citation type="journal article" date="2012" name="J. Bacteriol.">
        <title>Genome Sequence of the Antarctic Psychrophile Bacterium Planococcus antarcticus DSM 14505.</title>
        <authorList>
            <person name="Margolles A."/>
            <person name="Gueimonde M."/>
            <person name="Sanchez B."/>
        </authorList>
    </citation>
    <scope>NUCLEOTIDE SEQUENCE [LARGE SCALE GENOMIC DNA]</scope>
    <source>
        <strain evidence="4 5">DSM 14505</strain>
    </source>
</reference>
<dbReference type="InterPro" id="IPR016181">
    <property type="entry name" value="Acyl_CoA_acyltransferase"/>
</dbReference>
<dbReference type="PROSITE" id="PS51729">
    <property type="entry name" value="GNAT_YJDJ"/>
    <property type="match status" value="1"/>
</dbReference>
<name>A0A1C7DC56_9BACL</name>
<dbReference type="EMBL" id="CP016534">
    <property type="protein sequence ID" value="ANU09034.1"/>
    <property type="molecule type" value="Genomic_DNA"/>
</dbReference>
<dbReference type="Gene3D" id="3.40.630.30">
    <property type="match status" value="1"/>
</dbReference>
<dbReference type="InterPro" id="IPR031165">
    <property type="entry name" value="GNAT_YJDJ"/>
</dbReference>
<dbReference type="EMBL" id="AJYB01000018">
    <property type="protein sequence ID" value="EIM07286.1"/>
    <property type="molecule type" value="Genomic_DNA"/>
</dbReference>
<organism evidence="4 5">
    <name type="scientific">Planococcus antarcticus DSM 14505</name>
    <dbReference type="NCBI Taxonomy" id="1185653"/>
    <lineage>
        <taxon>Bacteria</taxon>
        <taxon>Bacillati</taxon>
        <taxon>Bacillota</taxon>
        <taxon>Bacilli</taxon>
        <taxon>Bacillales</taxon>
        <taxon>Caryophanaceae</taxon>
        <taxon>Planococcus</taxon>
    </lineage>
</organism>
<evidence type="ECO:0000313" key="6">
    <source>
        <dbReference type="Proteomes" id="UP000092661"/>
    </source>
</evidence>
<accession>A0A1C7DC56</accession>
<dbReference type="GO" id="GO:0016747">
    <property type="term" value="F:acyltransferase activity, transferring groups other than amino-acyl groups"/>
    <property type="evidence" value="ECO:0007669"/>
    <property type="project" value="InterPro"/>
</dbReference>
<dbReference type="AlphaFoldDB" id="A0A1C7DC56"/>
<evidence type="ECO:0000313" key="4">
    <source>
        <dbReference type="EMBL" id="EIM07286.1"/>
    </source>
</evidence>
<dbReference type="InterPro" id="IPR045057">
    <property type="entry name" value="Gcn5-rel_NAT"/>
</dbReference>
<dbReference type="Pfam" id="PF14542">
    <property type="entry name" value="Acetyltransf_CG"/>
    <property type="match status" value="1"/>
</dbReference>
<feature type="domain" description="N-acetyltransferase" evidence="2">
    <location>
        <begin position="2"/>
        <end position="88"/>
    </location>
</feature>
<dbReference type="eggNOG" id="COG2388">
    <property type="taxonomic scope" value="Bacteria"/>
</dbReference>
<dbReference type="PANTHER" id="PTHR31435:SF10">
    <property type="entry name" value="BSR4717 PROTEIN"/>
    <property type="match status" value="1"/>
</dbReference>
<dbReference type="CDD" id="cd04301">
    <property type="entry name" value="NAT_SF"/>
    <property type="match status" value="1"/>
</dbReference>
<reference evidence="3" key="3">
    <citation type="submission" date="2016-10" db="EMBL/GenBank/DDBJ databases">
        <authorList>
            <person name="See-Too W.S."/>
        </authorList>
    </citation>
    <scope>NUCLEOTIDE SEQUENCE</scope>
    <source>
        <strain evidence="3">DSM 14505</strain>
    </source>
</reference>
<dbReference type="PANTHER" id="PTHR31435">
    <property type="entry name" value="PROTEIN NATD1"/>
    <property type="match status" value="1"/>
</dbReference>
<sequence length="89" mass="9946">MDFKHENNKFSALENSEEMAFLSYVSNGDVLTVDHTKVSPQLEGQGIGKKLVAQVVEYARSENKTIDPQCPFANGIIEKTPEFQDVLTK</sequence>
<evidence type="ECO:0000313" key="3">
    <source>
        <dbReference type="EMBL" id="ANU09034.1"/>
    </source>
</evidence>
<dbReference type="PROSITE" id="PS51186">
    <property type="entry name" value="GNAT"/>
    <property type="match status" value="1"/>
</dbReference>
<dbReference type="Proteomes" id="UP000004725">
    <property type="component" value="Unassembled WGS sequence"/>
</dbReference>
<keyword evidence="6" id="KW-1185">Reference proteome</keyword>
<evidence type="ECO:0000259" key="1">
    <source>
        <dbReference type="PROSITE" id="PS51186"/>
    </source>
</evidence>
<gene>
    <name evidence="4" type="ORF">A1A1_06807</name>
    <name evidence="3" type="ORF">BBH88_01125</name>
</gene>
<evidence type="ECO:0000259" key="2">
    <source>
        <dbReference type="PROSITE" id="PS51729"/>
    </source>
</evidence>